<dbReference type="PANTHER" id="PTHR10992">
    <property type="entry name" value="METHYLESTERASE FAMILY MEMBER"/>
    <property type="match status" value="1"/>
</dbReference>
<dbReference type="InterPro" id="IPR045889">
    <property type="entry name" value="MES/HNL"/>
</dbReference>
<dbReference type="GO" id="GO:0009696">
    <property type="term" value="P:salicylic acid metabolic process"/>
    <property type="evidence" value="ECO:0007669"/>
    <property type="project" value="TreeGrafter"/>
</dbReference>
<evidence type="ECO:0000313" key="2">
    <source>
        <dbReference type="EMBL" id="KAJ4827325.1"/>
    </source>
</evidence>
<dbReference type="Pfam" id="PF12697">
    <property type="entry name" value="Abhydrolase_6"/>
    <property type="match status" value="1"/>
</dbReference>
<gene>
    <name evidence="2" type="ORF">Tsubulata_003276</name>
</gene>
<dbReference type="SUPFAM" id="SSF53474">
    <property type="entry name" value="alpha/beta-Hydrolases"/>
    <property type="match status" value="1"/>
</dbReference>
<name>A0A9Q0J4H1_9ROSI</name>
<dbReference type="InterPro" id="IPR000073">
    <property type="entry name" value="AB_hydrolase_1"/>
</dbReference>
<dbReference type="GO" id="GO:0080032">
    <property type="term" value="F:methyl jasmonate esterase activity"/>
    <property type="evidence" value="ECO:0007669"/>
    <property type="project" value="TreeGrafter"/>
</dbReference>
<dbReference type="AlphaFoldDB" id="A0A9Q0J4H1"/>
<reference evidence="2" key="2">
    <citation type="journal article" date="2023" name="Plants (Basel)">
        <title>Annotation of the Turnera subulata (Passifloraceae) Draft Genome Reveals the S-Locus Evolved after the Divergence of Turneroideae from Passifloroideae in a Stepwise Manner.</title>
        <authorList>
            <person name="Henning P.M."/>
            <person name="Roalson E.H."/>
            <person name="Mir W."/>
            <person name="McCubbin A.G."/>
            <person name="Shore J.S."/>
        </authorList>
    </citation>
    <scope>NUCLEOTIDE SEQUENCE</scope>
    <source>
        <strain evidence="2">F60SS</strain>
    </source>
</reference>
<feature type="domain" description="AB hydrolase-1" evidence="1">
    <location>
        <begin position="3"/>
        <end position="226"/>
    </location>
</feature>
<dbReference type="Gene3D" id="3.40.50.1820">
    <property type="entry name" value="alpha/beta hydrolase"/>
    <property type="match status" value="2"/>
</dbReference>
<dbReference type="GO" id="GO:0080031">
    <property type="term" value="F:methyl salicylate esterase activity"/>
    <property type="evidence" value="ECO:0007669"/>
    <property type="project" value="TreeGrafter"/>
</dbReference>
<sequence length="244" mass="27080">MACHGAWCWYKVAALLKSAGHKVTALDLGASGLNPKQVQDLHSISDYFEPLTEFMMSLGPADQRVILVGHSMGGIGLSFAMERFPERVAAAYARRVDFMDTKYIHQNGADNPPTALLFGPNIMATKLYQLCSAEAIPPAEPCCFYSILNQDLELGISLLRPVPCFSDAAVQEKAVFTKERYGSVARVYIVCDQDNVIKEDLQRWMIENNPPNEVKLISGSDHMVMLCKPHELCSYLQEIAGKYS</sequence>
<dbReference type="PANTHER" id="PTHR10992:SF1066">
    <property type="entry name" value="METHYL JASMONATE ESTERASE 1"/>
    <property type="match status" value="1"/>
</dbReference>
<keyword evidence="3" id="KW-1185">Reference proteome</keyword>
<proteinExistence type="predicted"/>
<accession>A0A9Q0J4H1</accession>
<dbReference type="Proteomes" id="UP001141552">
    <property type="component" value="Unassembled WGS sequence"/>
</dbReference>
<dbReference type="GO" id="GO:0009694">
    <property type="term" value="P:jasmonic acid metabolic process"/>
    <property type="evidence" value="ECO:0007669"/>
    <property type="project" value="TreeGrafter"/>
</dbReference>
<dbReference type="InterPro" id="IPR029058">
    <property type="entry name" value="AB_hydrolase_fold"/>
</dbReference>
<dbReference type="EMBL" id="JAKUCV010006437">
    <property type="protein sequence ID" value="KAJ4827325.1"/>
    <property type="molecule type" value="Genomic_DNA"/>
</dbReference>
<comment type="caution">
    <text evidence="2">The sequence shown here is derived from an EMBL/GenBank/DDBJ whole genome shotgun (WGS) entry which is preliminary data.</text>
</comment>
<evidence type="ECO:0000259" key="1">
    <source>
        <dbReference type="Pfam" id="PF12697"/>
    </source>
</evidence>
<organism evidence="2 3">
    <name type="scientific">Turnera subulata</name>
    <dbReference type="NCBI Taxonomy" id="218843"/>
    <lineage>
        <taxon>Eukaryota</taxon>
        <taxon>Viridiplantae</taxon>
        <taxon>Streptophyta</taxon>
        <taxon>Embryophyta</taxon>
        <taxon>Tracheophyta</taxon>
        <taxon>Spermatophyta</taxon>
        <taxon>Magnoliopsida</taxon>
        <taxon>eudicotyledons</taxon>
        <taxon>Gunneridae</taxon>
        <taxon>Pentapetalae</taxon>
        <taxon>rosids</taxon>
        <taxon>fabids</taxon>
        <taxon>Malpighiales</taxon>
        <taxon>Passifloraceae</taxon>
        <taxon>Turnera</taxon>
    </lineage>
</organism>
<protein>
    <recommendedName>
        <fullName evidence="1">AB hydrolase-1 domain-containing protein</fullName>
    </recommendedName>
</protein>
<evidence type="ECO:0000313" key="3">
    <source>
        <dbReference type="Proteomes" id="UP001141552"/>
    </source>
</evidence>
<reference evidence="2" key="1">
    <citation type="submission" date="2022-02" db="EMBL/GenBank/DDBJ databases">
        <authorList>
            <person name="Henning P.M."/>
            <person name="McCubbin A.G."/>
            <person name="Shore J.S."/>
        </authorList>
    </citation>
    <scope>NUCLEOTIDE SEQUENCE</scope>
    <source>
        <strain evidence="2">F60SS</strain>
        <tissue evidence="2">Leaves</tissue>
    </source>
</reference>
<dbReference type="OrthoDB" id="408373at2759"/>
<dbReference type="GO" id="GO:0080030">
    <property type="term" value="F:methyl indole-3-acetate esterase activity"/>
    <property type="evidence" value="ECO:0007669"/>
    <property type="project" value="TreeGrafter"/>
</dbReference>